<protein>
    <submittedName>
        <fullName evidence="1">Uncharacterized protein</fullName>
    </submittedName>
</protein>
<dbReference type="AlphaFoldDB" id="A0A6M2EDG5"/>
<reference evidence="1" key="1">
    <citation type="submission" date="2020-03" db="EMBL/GenBank/DDBJ databases">
        <authorList>
            <person name="Zhang R."/>
        </authorList>
    </citation>
    <scope>NUCLEOTIDE SEQUENCE</scope>
</reference>
<evidence type="ECO:0000313" key="1">
    <source>
        <dbReference type="EMBL" id="NUU81385.1"/>
    </source>
</evidence>
<dbReference type="EMBL" id="GILB01001052">
    <property type="protein sequence ID" value="NUU81385.1"/>
    <property type="molecule type" value="Transcribed_RNA"/>
</dbReference>
<name>A0A6M2EDG5_9ROSI</name>
<proteinExistence type="predicted"/>
<accession>A0A6M2EDG5</accession>
<sequence length="162" mass="18198">MSLTPWARKTSTYRGNKFLSQKKIIDTPIVKHPTATQGLKRSPILAAFQKKPRNPFLCSRIAGKCIFTNVHVQIPNSTTVRNEWKLNSADMSCFLFLKTLMASLPSNLKVTVQLPSKLAANFPNYGSSEKSLIRNREEPLFLLQFKAKRCCNGLSAAEISVR</sequence>
<organism evidence="1">
    <name type="scientific">Populus davidiana</name>
    <dbReference type="NCBI Taxonomy" id="266767"/>
    <lineage>
        <taxon>Eukaryota</taxon>
        <taxon>Viridiplantae</taxon>
        <taxon>Streptophyta</taxon>
        <taxon>Embryophyta</taxon>
        <taxon>Tracheophyta</taxon>
        <taxon>Spermatophyta</taxon>
        <taxon>Magnoliopsida</taxon>
        <taxon>eudicotyledons</taxon>
        <taxon>Gunneridae</taxon>
        <taxon>Pentapetalae</taxon>
        <taxon>rosids</taxon>
        <taxon>fabids</taxon>
        <taxon>Malpighiales</taxon>
        <taxon>Salicaceae</taxon>
        <taxon>Saliceae</taxon>
        <taxon>Populus</taxon>
    </lineage>
</organism>